<dbReference type="GO" id="GO:0009254">
    <property type="term" value="P:peptidoglycan turnover"/>
    <property type="evidence" value="ECO:0007669"/>
    <property type="project" value="TreeGrafter"/>
</dbReference>
<keyword evidence="7" id="KW-1185">Reference proteome</keyword>
<dbReference type="InterPro" id="IPR051206">
    <property type="entry name" value="NAMLAA_amidase_2"/>
</dbReference>
<protein>
    <recommendedName>
        <fullName evidence="2">N-acetylmuramoyl-L-alanine amidase</fullName>
        <ecNumber evidence="2">3.5.1.28</ecNumber>
    </recommendedName>
</protein>
<dbReference type="GO" id="GO:0004040">
    <property type="term" value="F:amidase activity"/>
    <property type="evidence" value="ECO:0007669"/>
    <property type="project" value="InterPro"/>
</dbReference>
<dbReference type="Gene3D" id="3.40.80.10">
    <property type="entry name" value="Peptidoglycan recognition protein-like"/>
    <property type="match status" value="1"/>
</dbReference>
<proteinExistence type="predicted"/>
<keyword evidence="3 6" id="KW-0378">Hydrolase</keyword>
<evidence type="ECO:0000259" key="5">
    <source>
        <dbReference type="SMART" id="SM00644"/>
    </source>
</evidence>
<organism evidence="6 7">
    <name type="scientific">Natronosalvus hydrolyticus</name>
    <dbReference type="NCBI Taxonomy" id="2979988"/>
    <lineage>
        <taxon>Archaea</taxon>
        <taxon>Methanobacteriati</taxon>
        <taxon>Methanobacteriota</taxon>
        <taxon>Stenosarchaea group</taxon>
        <taxon>Halobacteria</taxon>
        <taxon>Halobacteriales</taxon>
        <taxon>Natrialbaceae</taxon>
        <taxon>Natronosalvus</taxon>
    </lineage>
</organism>
<dbReference type="RefSeq" id="WP_342809304.1">
    <property type="nucleotide sequence ID" value="NZ_JAOPJZ010000011.1"/>
</dbReference>
<evidence type="ECO:0000256" key="2">
    <source>
        <dbReference type="ARBA" id="ARBA00011901"/>
    </source>
</evidence>
<gene>
    <name evidence="6" type="ORF">OB919_13510</name>
</gene>
<dbReference type="Proteomes" id="UP001321047">
    <property type="component" value="Unassembled WGS sequence"/>
</dbReference>
<dbReference type="SMART" id="SM00644">
    <property type="entry name" value="Ami_2"/>
    <property type="match status" value="1"/>
</dbReference>
<accession>A0AAP3E6Y2</accession>
<evidence type="ECO:0000313" key="7">
    <source>
        <dbReference type="Proteomes" id="UP001321047"/>
    </source>
</evidence>
<dbReference type="GO" id="GO:0009253">
    <property type="term" value="P:peptidoglycan catabolic process"/>
    <property type="evidence" value="ECO:0007669"/>
    <property type="project" value="InterPro"/>
</dbReference>
<evidence type="ECO:0000256" key="3">
    <source>
        <dbReference type="ARBA" id="ARBA00022801"/>
    </source>
</evidence>
<feature type="domain" description="N-acetylmuramoyl-L-alanine amidase" evidence="5">
    <location>
        <begin position="47"/>
        <end position="191"/>
    </location>
</feature>
<dbReference type="PANTHER" id="PTHR30417">
    <property type="entry name" value="N-ACETYLMURAMOYL-L-ALANINE AMIDASE AMID"/>
    <property type="match status" value="1"/>
</dbReference>
<dbReference type="Gene3D" id="2.30.30.40">
    <property type="entry name" value="SH3 Domains"/>
    <property type="match status" value="1"/>
</dbReference>
<dbReference type="Pfam" id="PF01510">
    <property type="entry name" value="Amidase_2"/>
    <property type="match status" value="1"/>
</dbReference>
<dbReference type="Gene3D" id="1.10.530.10">
    <property type="match status" value="1"/>
</dbReference>
<evidence type="ECO:0000256" key="4">
    <source>
        <dbReference type="ARBA" id="ARBA00023316"/>
    </source>
</evidence>
<dbReference type="InterPro" id="IPR002502">
    <property type="entry name" value="Amidase_domain"/>
</dbReference>
<evidence type="ECO:0000256" key="1">
    <source>
        <dbReference type="ARBA" id="ARBA00001561"/>
    </source>
</evidence>
<keyword evidence="4" id="KW-0961">Cell wall biogenesis/degradation</keyword>
<dbReference type="InterPro" id="IPR036505">
    <property type="entry name" value="Amidase/PGRP_sf"/>
</dbReference>
<dbReference type="Pfam" id="PF01832">
    <property type="entry name" value="Glucosaminidase"/>
    <property type="match status" value="1"/>
</dbReference>
<dbReference type="EMBL" id="JAOPJZ010000011">
    <property type="protein sequence ID" value="MCU4752981.1"/>
    <property type="molecule type" value="Genomic_DNA"/>
</dbReference>
<dbReference type="PROSITE" id="PS51318">
    <property type="entry name" value="TAT"/>
    <property type="match status" value="1"/>
</dbReference>
<dbReference type="InterPro" id="IPR002901">
    <property type="entry name" value="MGlyc_endo_b_GlcNAc-like_dom"/>
</dbReference>
<reference evidence="6 7" key="1">
    <citation type="submission" date="2022-09" db="EMBL/GenBank/DDBJ databases">
        <title>Enrichment on poylsaccharides allowed isolation of novel metabolic and taxonomic groups of Haloarchaea.</title>
        <authorList>
            <person name="Sorokin D.Y."/>
            <person name="Elcheninov A.G."/>
            <person name="Khizhniak T.V."/>
            <person name="Kolganova T.V."/>
            <person name="Kublanov I.V."/>
        </authorList>
    </citation>
    <scope>NUCLEOTIDE SEQUENCE [LARGE SCALE GENOMIC DNA]</scope>
    <source>
        <strain evidence="6 7">AArc-curdl1</strain>
    </source>
</reference>
<dbReference type="EC" id="3.5.1.28" evidence="2"/>
<dbReference type="SUPFAM" id="SSF55846">
    <property type="entry name" value="N-acetylmuramoyl-L-alanine amidase-like"/>
    <property type="match status" value="1"/>
</dbReference>
<dbReference type="InterPro" id="IPR006311">
    <property type="entry name" value="TAT_signal"/>
</dbReference>
<name>A0AAP3E6Y2_9EURY</name>
<evidence type="ECO:0000313" key="6">
    <source>
        <dbReference type="EMBL" id="MCU4752981.1"/>
    </source>
</evidence>
<comment type="caution">
    <text evidence="6">The sequence shown here is derived from an EMBL/GenBank/DDBJ whole genome shotgun (WGS) entry which is preliminary data.</text>
</comment>
<dbReference type="AlphaFoldDB" id="A0AAP3E6Y2"/>
<dbReference type="CDD" id="cd06583">
    <property type="entry name" value="PGRP"/>
    <property type="match status" value="1"/>
</dbReference>
<sequence length="677" mass="74519">MEIPRRKLLQSAGASLGAGVGLGTATTTASAASDPTDRWLPAHSSNYSASNRTKSDINWIVIHYTVGSYAGAINWFRNSSANVSAHYVIRNSDGHTTKMVDESDVAWHASGFNSNSIGIEHEWVEGQNGFSDALYSRSAQLIEFLAEKYDIPKNYYTSHTAPCDAEGGIIGHMHAPTNSWCSRSNSTSCPGPYDSDRLMAHLEGDGGDEPEGPFELEQPVRTTSTLDVYESPRTDSSVVATVDANSAARVINGPEAGDEYRWWGLHFVSEGIWAWAGEPWLEDCPGFCHGTVVTPTSTTNVRSGPSIWYSVRTSVETDAVGTVTQGPQTNDHDDYTWWHVEWNDGSEGWSAASLLEVSTTGGSGERETDTEARFEPGERVYTTDVVTARSEPAVGDNVIHTQPADVYGQVSDGPVDADGFRWWRVEYNNDVDGWSPDRYLASGGDYEPPFSIGDELRATTTLNVRADGSLEADVVGTVDETTTGIVTNGIVTRDGYIWWELEWETGLRGWSVERYLETASDRRVPLPFDVETDLTEPVDVTGAELDAAIEAERPNSPLIGLGNTFVAVQNEYGINAIYQLAHAIHESAWGKSDIAQDHNNLFGYGAEDDCPYECAERYDSFEECIWAVMDHVYELYLTPGNWRYNGPTLEGMNVYYATDPEWDVKIADHYRTVASNL</sequence>
<comment type="catalytic activity">
    <reaction evidence="1">
        <text>Hydrolyzes the link between N-acetylmuramoyl residues and L-amino acid residues in certain cell-wall glycopeptides.</text>
        <dbReference type="EC" id="3.5.1.28"/>
    </reaction>
</comment>
<dbReference type="GO" id="GO:0008745">
    <property type="term" value="F:N-acetylmuramoyl-L-alanine amidase activity"/>
    <property type="evidence" value="ECO:0007669"/>
    <property type="project" value="UniProtKB-EC"/>
</dbReference>
<dbReference type="PANTHER" id="PTHR30417:SF1">
    <property type="entry name" value="N-ACETYLMURAMOYL-L-ALANINE AMIDASE AMID"/>
    <property type="match status" value="1"/>
</dbReference>
<dbReference type="GO" id="GO:0071555">
    <property type="term" value="P:cell wall organization"/>
    <property type="evidence" value="ECO:0007669"/>
    <property type="project" value="UniProtKB-KW"/>
</dbReference>